<evidence type="ECO:0000259" key="1">
    <source>
        <dbReference type="PROSITE" id="PS50011"/>
    </source>
</evidence>
<dbReference type="SUPFAM" id="SSF56112">
    <property type="entry name" value="Protein kinase-like (PK-like)"/>
    <property type="match status" value="1"/>
</dbReference>
<protein>
    <recommendedName>
        <fullName evidence="1">Protein kinase domain-containing protein</fullName>
    </recommendedName>
</protein>
<comment type="caution">
    <text evidence="2">The sequence shown here is derived from an EMBL/GenBank/DDBJ whole genome shotgun (WGS) entry which is preliminary data.</text>
</comment>
<dbReference type="EMBL" id="JAJJMA010100127">
    <property type="protein sequence ID" value="MCL7030333.1"/>
    <property type="molecule type" value="Genomic_DNA"/>
</dbReference>
<evidence type="ECO:0000313" key="3">
    <source>
        <dbReference type="Proteomes" id="UP001177140"/>
    </source>
</evidence>
<dbReference type="PROSITE" id="PS50011">
    <property type="entry name" value="PROTEIN_KINASE_DOM"/>
    <property type="match status" value="1"/>
</dbReference>
<dbReference type="PANTHER" id="PTHR48006:SF60">
    <property type="entry name" value="PROTEIN KINASE DOMAIN-CONTAINING PROTEIN"/>
    <property type="match status" value="1"/>
</dbReference>
<organism evidence="2 3">
    <name type="scientific">Papaver nudicaule</name>
    <name type="common">Iceland poppy</name>
    <dbReference type="NCBI Taxonomy" id="74823"/>
    <lineage>
        <taxon>Eukaryota</taxon>
        <taxon>Viridiplantae</taxon>
        <taxon>Streptophyta</taxon>
        <taxon>Embryophyta</taxon>
        <taxon>Tracheophyta</taxon>
        <taxon>Spermatophyta</taxon>
        <taxon>Magnoliopsida</taxon>
        <taxon>Ranunculales</taxon>
        <taxon>Papaveraceae</taxon>
        <taxon>Papaveroideae</taxon>
        <taxon>Papaver</taxon>
    </lineage>
</organism>
<dbReference type="AlphaFoldDB" id="A0AA41VA56"/>
<evidence type="ECO:0000313" key="2">
    <source>
        <dbReference type="EMBL" id="MCL7030333.1"/>
    </source>
</evidence>
<dbReference type="InterPro" id="IPR000719">
    <property type="entry name" value="Prot_kinase_dom"/>
</dbReference>
<feature type="domain" description="Protein kinase" evidence="1">
    <location>
        <begin position="1"/>
        <end position="69"/>
    </location>
</feature>
<accession>A0AA41VA56</accession>
<dbReference type="Proteomes" id="UP001177140">
    <property type="component" value="Unassembled WGS sequence"/>
</dbReference>
<dbReference type="InterPro" id="IPR051824">
    <property type="entry name" value="LRR_Rcpt-Like_S/T_Kinase"/>
</dbReference>
<dbReference type="InterPro" id="IPR001245">
    <property type="entry name" value="Ser-Thr/Tyr_kinase_cat_dom"/>
</dbReference>
<keyword evidence="3" id="KW-1185">Reference proteome</keyword>
<name>A0AA41VA56_PAPNU</name>
<dbReference type="InterPro" id="IPR011009">
    <property type="entry name" value="Kinase-like_dom_sf"/>
</dbReference>
<feature type="non-terminal residue" evidence="2">
    <location>
        <position position="1"/>
    </location>
</feature>
<proteinExistence type="predicted"/>
<gene>
    <name evidence="2" type="ORF">MKW94_002384</name>
</gene>
<feature type="non-terminal residue" evidence="2">
    <location>
        <position position="69"/>
    </location>
</feature>
<dbReference type="GO" id="GO:0004672">
    <property type="term" value="F:protein kinase activity"/>
    <property type="evidence" value="ECO:0007669"/>
    <property type="project" value="InterPro"/>
</dbReference>
<dbReference type="PANTHER" id="PTHR48006">
    <property type="entry name" value="LEUCINE-RICH REPEAT-CONTAINING PROTEIN DDB_G0281931-RELATED"/>
    <property type="match status" value="1"/>
</dbReference>
<dbReference type="GO" id="GO:0005524">
    <property type="term" value="F:ATP binding"/>
    <property type="evidence" value="ECO:0007669"/>
    <property type="project" value="InterPro"/>
</dbReference>
<reference evidence="2" key="1">
    <citation type="submission" date="2022-03" db="EMBL/GenBank/DDBJ databases">
        <title>A functionally conserved STORR gene fusion in Papaver species that diverged 16.8 million years ago.</title>
        <authorList>
            <person name="Catania T."/>
        </authorList>
    </citation>
    <scope>NUCLEOTIDE SEQUENCE</scope>
    <source>
        <strain evidence="2">S-191538</strain>
    </source>
</reference>
<dbReference type="Gene3D" id="1.10.510.10">
    <property type="entry name" value="Transferase(Phosphotransferase) domain 1"/>
    <property type="match status" value="1"/>
</dbReference>
<dbReference type="Pfam" id="PF07714">
    <property type="entry name" value="PK_Tyr_Ser-Thr"/>
    <property type="match status" value="1"/>
</dbReference>
<sequence>GILPNGMNIAVKRISVNSEARKFELQSEVNMMSTLRHPNVARLFGHCTETPGLLVYEYMENGSLDRALF</sequence>